<keyword evidence="3 4" id="KW-0975">Bacterial flagellum</keyword>
<evidence type="ECO:0000259" key="7">
    <source>
        <dbReference type="Pfam" id="PF22692"/>
    </source>
</evidence>
<dbReference type="InterPro" id="IPR001444">
    <property type="entry name" value="Flag_bb_rod_N"/>
</dbReference>
<reference evidence="8 9" key="1">
    <citation type="submission" date="2014-05" db="EMBL/GenBank/DDBJ databases">
        <title>ATOL: Assembling a taxonomically balanced genome-scale reconstruction of the evolutionary history of the Enterobacteriaceae.</title>
        <authorList>
            <person name="Plunkett G.III."/>
            <person name="Neeno-Eckwall E.C."/>
            <person name="Glasner J.D."/>
            <person name="Perna N.T."/>
        </authorList>
    </citation>
    <scope>NUCLEOTIDE SEQUENCE [LARGE SCALE GENOMIC DNA]</scope>
    <source>
        <strain evidence="8 9">ATCC 33301</strain>
    </source>
</reference>
<feature type="domain" description="Flagellar basal-body/hook protein C-terminal" evidence="6">
    <location>
        <begin position="211"/>
        <end position="252"/>
    </location>
</feature>
<dbReference type="Pfam" id="PF22692">
    <property type="entry name" value="LlgE_F_G_D1"/>
    <property type="match status" value="1"/>
</dbReference>
<dbReference type="OrthoDB" id="8578401at2"/>
<comment type="subcellular location">
    <subcellularLocation>
        <location evidence="1 4">Bacterial flagellum basal body</location>
    </subcellularLocation>
</comment>
<keyword evidence="8" id="KW-0969">Cilium</keyword>
<evidence type="ECO:0000256" key="3">
    <source>
        <dbReference type="ARBA" id="ARBA00023143"/>
    </source>
</evidence>
<dbReference type="AlphaFoldDB" id="A0A085JKJ8"/>
<comment type="similarity">
    <text evidence="2 4">Belongs to the flagella basal body rod proteins family.</text>
</comment>
<dbReference type="SUPFAM" id="SSF117143">
    <property type="entry name" value="Flagellar hook protein flgE"/>
    <property type="match status" value="1"/>
</dbReference>
<dbReference type="GO" id="GO:0009424">
    <property type="term" value="C:bacterial-type flagellum hook"/>
    <property type="evidence" value="ECO:0007669"/>
    <property type="project" value="TreeGrafter"/>
</dbReference>
<sequence length="256" mass="26549">MSFNIAIRGLNAVSAQLNTISNNIANADTVGFKSGRENFSALYVNGTGNGVLDQGAQQSIDANGSLVSSSSSLDMAISGKGFFVLHDSNGSQKFSRAGYVQVDKDGKLVNNTGLQYEGYQNGATTGAVSPIKVPQTNGEYDLSGVSLDEQGNVQATYTDGSKLTAGQVALASFPNEDQLQAEDGTTWSATGESGAAQFGVAQSGVLGSLHNGSLESSNVDLTGELVNLMSAQRNYQANTKVISTDSSMFTALFQAI</sequence>
<name>A0A085JKJ8_9GAMM</name>
<dbReference type="PANTHER" id="PTHR30435:SF1">
    <property type="entry name" value="FLAGELLAR HOOK PROTEIN FLGE"/>
    <property type="match status" value="1"/>
</dbReference>
<dbReference type="GO" id="GO:0071978">
    <property type="term" value="P:bacterial-type flagellum-dependent swarming motility"/>
    <property type="evidence" value="ECO:0007669"/>
    <property type="project" value="TreeGrafter"/>
</dbReference>
<comment type="function">
    <text evidence="4">A flexible structure which links the flagellar filament to the drive apparatus in the basal body.</text>
</comment>
<dbReference type="InterPro" id="IPR053967">
    <property type="entry name" value="LlgE_F_G-like_D1"/>
</dbReference>
<keyword evidence="8" id="KW-0966">Cell projection</keyword>
<dbReference type="EMBL" id="JMPR01000018">
    <property type="protein sequence ID" value="KFD20994.1"/>
    <property type="molecule type" value="Genomic_DNA"/>
</dbReference>
<accession>A0A085JKJ8</accession>
<dbReference type="PROSITE" id="PS00588">
    <property type="entry name" value="FLAGELLA_BB_ROD"/>
    <property type="match status" value="1"/>
</dbReference>
<dbReference type="Pfam" id="PF00460">
    <property type="entry name" value="Flg_bb_rod"/>
    <property type="match status" value="1"/>
</dbReference>
<dbReference type="Pfam" id="PF06429">
    <property type="entry name" value="Flg_bbr_C"/>
    <property type="match status" value="1"/>
</dbReference>
<evidence type="ECO:0000259" key="6">
    <source>
        <dbReference type="Pfam" id="PF06429"/>
    </source>
</evidence>
<dbReference type="InterPro" id="IPR037925">
    <property type="entry name" value="FlgE/F/G-like"/>
</dbReference>
<evidence type="ECO:0000256" key="2">
    <source>
        <dbReference type="ARBA" id="ARBA00009677"/>
    </source>
</evidence>
<feature type="domain" description="Flagellar basal body rod protein N-terminal" evidence="5">
    <location>
        <begin position="3"/>
        <end position="33"/>
    </location>
</feature>
<gene>
    <name evidence="8" type="ORF">GTPT_0933</name>
</gene>
<dbReference type="RefSeq" id="WP_029990524.1">
    <property type="nucleotide sequence ID" value="NZ_ATMJ01000027.1"/>
</dbReference>
<dbReference type="GO" id="GO:0009425">
    <property type="term" value="C:bacterial-type flagellum basal body"/>
    <property type="evidence" value="ECO:0007669"/>
    <property type="project" value="UniProtKB-SubCell"/>
</dbReference>
<feature type="domain" description="Flagellar hook protein FlgE/F/G-like D1" evidence="7">
    <location>
        <begin position="76"/>
        <end position="155"/>
    </location>
</feature>
<dbReference type="InterPro" id="IPR019776">
    <property type="entry name" value="Flagellar_basal_body_rod_CS"/>
</dbReference>
<dbReference type="Proteomes" id="UP000028602">
    <property type="component" value="Unassembled WGS sequence"/>
</dbReference>
<protein>
    <recommendedName>
        <fullName evidence="4">Flagellar hook protein FlgE</fullName>
    </recommendedName>
</protein>
<keyword evidence="8" id="KW-0282">Flagellum</keyword>
<organism evidence="8 9">
    <name type="scientific">Tatumella ptyseos ATCC 33301</name>
    <dbReference type="NCBI Taxonomy" id="1005995"/>
    <lineage>
        <taxon>Bacteria</taxon>
        <taxon>Pseudomonadati</taxon>
        <taxon>Pseudomonadota</taxon>
        <taxon>Gammaproteobacteria</taxon>
        <taxon>Enterobacterales</taxon>
        <taxon>Erwiniaceae</taxon>
        <taxon>Tatumella</taxon>
    </lineage>
</organism>
<dbReference type="eggNOG" id="COG4786">
    <property type="taxonomic scope" value="Bacteria"/>
</dbReference>
<evidence type="ECO:0000256" key="1">
    <source>
        <dbReference type="ARBA" id="ARBA00004117"/>
    </source>
</evidence>
<keyword evidence="9" id="KW-1185">Reference proteome</keyword>
<dbReference type="PANTHER" id="PTHR30435">
    <property type="entry name" value="FLAGELLAR PROTEIN"/>
    <property type="match status" value="1"/>
</dbReference>
<dbReference type="NCBIfam" id="TIGR03506">
    <property type="entry name" value="FlgEFG_subfam"/>
    <property type="match status" value="2"/>
</dbReference>
<proteinExistence type="inferred from homology"/>
<comment type="caution">
    <text evidence="8">The sequence shown here is derived from an EMBL/GenBank/DDBJ whole genome shotgun (WGS) entry which is preliminary data.</text>
</comment>
<evidence type="ECO:0000313" key="8">
    <source>
        <dbReference type="EMBL" id="KFD20994.1"/>
    </source>
</evidence>
<dbReference type="InterPro" id="IPR020013">
    <property type="entry name" value="Flagellar_FlgE/F/G"/>
</dbReference>
<evidence type="ECO:0000313" key="9">
    <source>
        <dbReference type="Proteomes" id="UP000028602"/>
    </source>
</evidence>
<evidence type="ECO:0000259" key="5">
    <source>
        <dbReference type="Pfam" id="PF00460"/>
    </source>
</evidence>
<dbReference type="InterPro" id="IPR010930">
    <property type="entry name" value="Flg_bb/hook_C_dom"/>
</dbReference>
<evidence type="ECO:0000256" key="4">
    <source>
        <dbReference type="RuleBase" id="RU362116"/>
    </source>
</evidence>
<dbReference type="GO" id="GO:0005829">
    <property type="term" value="C:cytosol"/>
    <property type="evidence" value="ECO:0007669"/>
    <property type="project" value="TreeGrafter"/>
</dbReference>